<keyword evidence="4" id="KW-1185">Reference proteome</keyword>
<organism evidence="3 4">
    <name type="scientific">Serratia aquatilis</name>
    <dbReference type="NCBI Taxonomy" id="1737515"/>
    <lineage>
        <taxon>Bacteria</taxon>
        <taxon>Pseudomonadati</taxon>
        <taxon>Pseudomonadota</taxon>
        <taxon>Gammaproteobacteria</taxon>
        <taxon>Enterobacterales</taxon>
        <taxon>Yersiniaceae</taxon>
        <taxon>Serratia</taxon>
    </lineage>
</organism>
<comment type="caution">
    <text evidence="3">The sequence shown here is derived from an EMBL/GenBank/DDBJ whole genome shotgun (WGS) entry which is preliminary data.</text>
</comment>
<gene>
    <name evidence="3" type="ORF">ACFFJ3_13245</name>
</gene>
<feature type="signal peptide" evidence="1">
    <location>
        <begin position="1"/>
        <end position="25"/>
    </location>
</feature>
<accession>A0ABV6EEM9</accession>
<dbReference type="InterPro" id="IPR050263">
    <property type="entry name" value="Bact_Fimbrial_Adh_Pro"/>
</dbReference>
<sequence>MKRSSPALPCVLPFLLMCRAFDVSAAVMPPDILVQGRVSMIGSIMEAPCTIAVGEQAQTVVMKTLPIEQLARAGQGPEQGFTLRLVDCILPRPDLGQSNWQLFQMTFDGARDREHFGVFGTAQGVALRIQDTQGQAARPGETLPVTLMPGDPTLHYRVNLVSNQQPLKAGEYRSAIRFRMDYY</sequence>
<dbReference type="PANTHER" id="PTHR33420:SF26">
    <property type="entry name" value="FIMBRIAL SUBUNIT"/>
    <property type="match status" value="1"/>
</dbReference>
<dbReference type="Gene3D" id="2.60.40.1090">
    <property type="entry name" value="Fimbrial-type adhesion domain"/>
    <property type="match status" value="1"/>
</dbReference>
<evidence type="ECO:0000313" key="3">
    <source>
        <dbReference type="EMBL" id="MFC0227463.1"/>
    </source>
</evidence>
<dbReference type="InterPro" id="IPR008966">
    <property type="entry name" value="Adhesion_dom_sf"/>
</dbReference>
<reference evidence="3 4" key="1">
    <citation type="submission" date="2024-09" db="EMBL/GenBank/DDBJ databases">
        <authorList>
            <person name="Sun Q."/>
            <person name="Mori K."/>
        </authorList>
    </citation>
    <scope>NUCLEOTIDE SEQUENCE [LARGE SCALE GENOMIC DNA]</scope>
    <source>
        <strain evidence="3 4">CCM 8626</strain>
    </source>
</reference>
<evidence type="ECO:0000313" key="4">
    <source>
        <dbReference type="Proteomes" id="UP001589792"/>
    </source>
</evidence>
<evidence type="ECO:0000256" key="1">
    <source>
        <dbReference type="SAM" id="SignalP"/>
    </source>
</evidence>
<dbReference type="RefSeq" id="WP_380676092.1">
    <property type="nucleotide sequence ID" value="NZ_CP173186.1"/>
</dbReference>
<proteinExistence type="predicted"/>
<feature type="domain" description="Fimbrial-type adhesion" evidence="2">
    <location>
        <begin position="41"/>
        <end position="182"/>
    </location>
</feature>
<protein>
    <submittedName>
        <fullName evidence="3">Fimbrial protein</fullName>
    </submittedName>
</protein>
<feature type="chain" id="PRO_5046437365" evidence="1">
    <location>
        <begin position="26"/>
        <end position="183"/>
    </location>
</feature>
<dbReference type="PANTHER" id="PTHR33420">
    <property type="entry name" value="FIMBRIAL SUBUNIT ELFA-RELATED"/>
    <property type="match status" value="1"/>
</dbReference>
<dbReference type="Proteomes" id="UP001589792">
    <property type="component" value="Unassembled WGS sequence"/>
</dbReference>
<dbReference type="InterPro" id="IPR036937">
    <property type="entry name" value="Adhesion_dom_fimbrial_sf"/>
</dbReference>
<dbReference type="Pfam" id="PF00419">
    <property type="entry name" value="Fimbrial"/>
    <property type="match status" value="1"/>
</dbReference>
<dbReference type="SUPFAM" id="SSF49401">
    <property type="entry name" value="Bacterial adhesins"/>
    <property type="match status" value="1"/>
</dbReference>
<dbReference type="InterPro" id="IPR000259">
    <property type="entry name" value="Adhesion_dom_fimbrial"/>
</dbReference>
<evidence type="ECO:0000259" key="2">
    <source>
        <dbReference type="Pfam" id="PF00419"/>
    </source>
</evidence>
<dbReference type="EMBL" id="JBHLXG010000011">
    <property type="protein sequence ID" value="MFC0227463.1"/>
    <property type="molecule type" value="Genomic_DNA"/>
</dbReference>
<name>A0ABV6EEM9_9GAMM</name>
<keyword evidence="1" id="KW-0732">Signal</keyword>